<comment type="caution">
    <text evidence="2">The sequence shown here is derived from an EMBL/GenBank/DDBJ whole genome shotgun (WGS) entry which is preliminary data.</text>
</comment>
<organism evidence="2 3">
    <name type="scientific">Pseudonocardia humida</name>
    <dbReference type="NCBI Taxonomy" id="2800819"/>
    <lineage>
        <taxon>Bacteria</taxon>
        <taxon>Bacillati</taxon>
        <taxon>Actinomycetota</taxon>
        <taxon>Actinomycetes</taxon>
        <taxon>Pseudonocardiales</taxon>
        <taxon>Pseudonocardiaceae</taxon>
        <taxon>Pseudonocardia</taxon>
    </lineage>
</organism>
<name>A0ABT1A9P6_9PSEU</name>
<dbReference type="EMBL" id="JAGSOV010000069">
    <property type="protein sequence ID" value="MCO1659681.1"/>
    <property type="molecule type" value="Genomic_DNA"/>
</dbReference>
<dbReference type="Proteomes" id="UP001165283">
    <property type="component" value="Unassembled WGS sequence"/>
</dbReference>
<dbReference type="RefSeq" id="WP_252444583.1">
    <property type="nucleotide sequence ID" value="NZ_JAGSOV010000069.1"/>
</dbReference>
<proteinExistence type="predicted"/>
<gene>
    <name evidence="2" type="ORF">KDL28_31885</name>
</gene>
<evidence type="ECO:0000313" key="3">
    <source>
        <dbReference type="Proteomes" id="UP001165283"/>
    </source>
</evidence>
<protein>
    <recommendedName>
        <fullName evidence="4">Lsr2 protein</fullName>
    </recommendedName>
</protein>
<keyword evidence="3" id="KW-1185">Reference proteome</keyword>
<evidence type="ECO:0000256" key="1">
    <source>
        <dbReference type="SAM" id="MobiDB-lite"/>
    </source>
</evidence>
<feature type="region of interest" description="Disordered" evidence="1">
    <location>
        <begin position="1"/>
        <end position="50"/>
    </location>
</feature>
<sequence length="205" mass="23046">MKLPPKRRGLGNPFGARCTTTAPVPASKPDLRKYPVPRRKPAPEGTTPGERLAFRSHLRVTRPDVTRWRTEHGVCDRDGDTVTYTGECQRAGCGSWFSVQRCPADVNARWPGFCSEDCREIHQATGARRRDRKFRAGETSGARRPKYREFDPSSMTILEAVDLAERIVCGPPRGVGLDRWATDRAYGLAADYLEAYERESASYRS</sequence>
<evidence type="ECO:0000313" key="2">
    <source>
        <dbReference type="EMBL" id="MCO1659681.1"/>
    </source>
</evidence>
<evidence type="ECO:0008006" key="4">
    <source>
        <dbReference type="Google" id="ProtNLM"/>
    </source>
</evidence>
<accession>A0ABT1A9P6</accession>
<reference evidence="2" key="1">
    <citation type="submission" date="2021-04" db="EMBL/GenBank/DDBJ databases">
        <title>Pseudonocardia sp. nov., isolated from sandy soil of mangrove forest.</title>
        <authorList>
            <person name="Zan Z."/>
            <person name="Huang R."/>
            <person name="Liu W."/>
        </authorList>
    </citation>
    <scope>NUCLEOTIDE SEQUENCE</scope>
    <source>
        <strain evidence="2">S2-4</strain>
    </source>
</reference>